<reference evidence="3" key="3">
    <citation type="submission" date="2015-04" db="UniProtKB">
        <authorList>
            <consortium name="EnsemblPlants"/>
        </authorList>
    </citation>
    <scope>IDENTIFICATION</scope>
    <source>
        <strain evidence="3">cv. Jemalong A17</strain>
    </source>
</reference>
<keyword evidence="1" id="KW-0472">Membrane</keyword>
<keyword evidence="1 2" id="KW-0812">Transmembrane</keyword>
<name>G7J2Z1_MEDTR</name>
<protein>
    <submittedName>
        <fullName evidence="2">Transmembrane protein, putative</fullName>
    </submittedName>
</protein>
<feature type="transmembrane region" description="Helical" evidence="1">
    <location>
        <begin position="6"/>
        <end position="25"/>
    </location>
</feature>
<reference evidence="2 4" key="2">
    <citation type="journal article" date="2014" name="BMC Genomics">
        <title>An improved genome release (version Mt4.0) for the model legume Medicago truncatula.</title>
        <authorList>
            <person name="Tang H."/>
            <person name="Krishnakumar V."/>
            <person name="Bidwell S."/>
            <person name="Rosen B."/>
            <person name="Chan A."/>
            <person name="Zhou S."/>
            <person name="Gentzbittel L."/>
            <person name="Childs K.L."/>
            <person name="Yandell M."/>
            <person name="Gundlach H."/>
            <person name="Mayer K.F."/>
            <person name="Schwartz D.C."/>
            <person name="Town C.D."/>
        </authorList>
    </citation>
    <scope>GENOME REANNOTATION</scope>
    <source>
        <strain evidence="3 4">cv. Jemalong A17</strain>
    </source>
</reference>
<keyword evidence="4" id="KW-1185">Reference proteome</keyword>
<organism evidence="2 4">
    <name type="scientific">Medicago truncatula</name>
    <name type="common">Barrel medic</name>
    <name type="synonym">Medicago tribuloides</name>
    <dbReference type="NCBI Taxonomy" id="3880"/>
    <lineage>
        <taxon>Eukaryota</taxon>
        <taxon>Viridiplantae</taxon>
        <taxon>Streptophyta</taxon>
        <taxon>Embryophyta</taxon>
        <taxon>Tracheophyta</taxon>
        <taxon>Spermatophyta</taxon>
        <taxon>Magnoliopsida</taxon>
        <taxon>eudicotyledons</taxon>
        <taxon>Gunneridae</taxon>
        <taxon>Pentapetalae</taxon>
        <taxon>rosids</taxon>
        <taxon>fabids</taxon>
        <taxon>Fabales</taxon>
        <taxon>Fabaceae</taxon>
        <taxon>Papilionoideae</taxon>
        <taxon>50 kb inversion clade</taxon>
        <taxon>NPAAA clade</taxon>
        <taxon>Hologalegina</taxon>
        <taxon>IRL clade</taxon>
        <taxon>Trifolieae</taxon>
        <taxon>Medicago</taxon>
    </lineage>
</organism>
<dbReference type="EnsemblPlants" id="AES71284">
    <property type="protein sequence ID" value="AES71284"/>
    <property type="gene ID" value="MTR_3g072270"/>
</dbReference>
<gene>
    <name evidence="2" type="ordered locus">MTR_3g072270</name>
</gene>
<accession>G7J2Z1</accession>
<keyword evidence="1" id="KW-1133">Transmembrane helix</keyword>
<evidence type="ECO:0000256" key="1">
    <source>
        <dbReference type="SAM" id="Phobius"/>
    </source>
</evidence>
<evidence type="ECO:0000313" key="3">
    <source>
        <dbReference type="EnsemblPlants" id="AES71284"/>
    </source>
</evidence>
<sequence length="74" mass="8387">MVPESKFRGPHLIVIALCLSLILFARRTSRRRCHMLCHLPHDQSSHTCTLKVVAVTFSHCCHRSAITGKGRNHL</sequence>
<evidence type="ECO:0000313" key="4">
    <source>
        <dbReference type="Proteomes" id="UP000002051"/>
    </source>
</evidence>
<dbReference type="AlphaFoldDB" id="G7J2Z1"/>
<dbReference type="Proteomes" id="UP000002051">
    <property type="component" value="Chromosome 3"/>
</dbReference>
<dbReference type="EMBL" id="CM001219">
    <property type="protein sequence ID" value="AES71284.2"/>
    <property type="molecule type" value="Genomic_DNA"/>
</dbReference>
<dbReference type="PaxDb" id="3880-AES71284"/>
<reference evidence="2 4" key="1">
    <citation type="journal article" date="2011" name="Nature">
        <title>The Medicago genome provides insight into the evolution of rhizobial symbioses.</title>
        <authorList>
            <person name="Young N.D."/>
            <person name="Debelle F."/>
            <person name="Oldroyd G.E."/>
            <person name="Geurts R."/>
            <person name="Cannon S.B."/>
            <person name="Udvardi M.K."/>
            <person name="Benedito V.A."/>
            <person name="Mayer K.F."/>
            <person name="Gouzy J."/>
            <person name="Schoof H."/>
            <person name="Van de Peer Y."/>
            <person name="Proost S."/>
            <person name="Cook D.R."/>
            <person name="Meyers B.C."/>
            <person name="Spannagl M."/>
            <person name="Cheung F."/>
            <person name="De Mita S."/>
            <person name="Krishnakumar V."/>
            <person name="Gundlach H."/>
            <person name="Zhou S."/>
            <person name="Mudge J."/>
            <person name="Bharti A.K."/>
            <person name="Murray J.D."/>
            <person name="Naoumkina M.A."/>
            <person name="Rosen B."/>
            <person name="Silverstein K.A."/>
            <person name="Tang H."/>
            <person name="Rombauts S."/>
            <person name="Zhao P.X."/>
            <person name="Zhou P."/>
            <person name="Barbe V."/>
            <person name="Bardou P."/>
            <person name="Bechner M."/>
            <person name="Bellec A."/>
            <person name="Berger A."/>
            <person name="Berges H."/>
            <person name="Bidwell S."/>
            <person name="Bisseling T."/>
            <person name="Choisne N."/>
            <person name="Couloux A."/>
            <person name="Denny R."/>
            <person name="Deshpande S."/>
            <person name="Dai X."/>
            <person name="Doyle J.J."/>
            <person name="Dudez A.M."/>
            <person name="Farmer A.D."/>
            <person name="Fouteau S."/>
            <person name="Franken C."/>
            <person name="Gibelin C."/>
            <person name="Gish J."/>
            <person name="Goldstein S."/>
            <person name="Gonzalez A.J."/>
            <person name="Green P.J."/>
            <person name="Hallab A."/>
            <person name="Hartog M."/>
            <person name="Hua A."/>
            <person name="Humphray S.J."/>
            <person name="Jeong D.H."/>
            <person name="Jing Y."/>
            <person name="Jocker A."/>
            <person name="Kenton S.M."/>
            <person name="Kim D.J."/>
            <person name="Klee K."/>
            <person name="Lai H."/>
            <person name="Lang C."/>
            <person name="Lin S."/>
            <person name="Macmil S.L."/>
            <person name="Magdelenat G."/>
            <person name="Matthews L."/>
            <person name="McCorrison J."/>
            <person name="Monaghan E.L."/>
            <person name="Mun J.H."/>
            <person name="Najar F.Z."/>
            <person name="Nicholson C."/>
            <person name="Noirot C."/>
            <person name="O'Bleness M."/>
            <person name="Paule C.R."/>
            <person name="Poulain J."/>
            <person name="Prion F."/>
            <person name="Qin B."/>
            <person name="Qu C."/>
            <person name="Retzel E.F."/>
            <person name="Riddle C."/>
            <person name="Sallet E."/>
            <person name="Samain S."/>
            <person name="Samson N."/>
            <person name="Sanders I."/>
            <person name="Saurat O."/>
            <person name="Scarpelli C."/>
            <person name="Schiex T."/>
            <person name="Segurens B."/>
            <person name="Severin A.J."/>
            <person name="Sherrier D.J."/>
            <person name="Shi R."/>
            <person name="Sims S."/>
            <person name="Singer S.R."/>
            <person name="Sinharoy S."/>
            <person name="Sterck L."/>
            <person name="Viollet A."/>
            <person name="Wang B.B."/>
            <person name="Wang K."/>
            <person name="Wang M."/>
            <person name="Wang X."/>
            <person name="Warfsmann J."/>
            <person name="Weissenbach J."/>
            <person name="White D.D."/>
            <person name="White J.D."/>
            <person name="Wiley G.B."/>
            <person name="Wincker P."/>
            <person name="Xing Y."/>
            <person name="Yang L."/>
            <person name="Yao Z."/>
            <person name="Ying F."/>
            <person name="Zhai J."/>
            <person name="Zhou L."/>
            <person name="Zuber A."/>
            <person name="Denarie J."/>
            <person name="Dixon R.A."/>
            <person name="May G.D."/>
            <person name="Schwartz D.C."/>
            <person name="Rogers J."/>
            <person name="Quetier F."/>
            <person name="Town C.D."/>
            <person name="Roe B.A."/>
        </authorList>
    </citation>
    <scope>NUCLEOTIDE SEQUENCE [LARGE SCALE GENOMIC DNA]</scope>
    <source>
        <strain evidence="2">A17</strain>
        <strain evidence="3 4">cv. Jemalong A17</strain>
    </source>
</reference>
<accession>A0A0C3VIT9</accession>
<dbReference type="HOGENOM" id="CLU_2691473_0_0_1"/>
<evidence type="ECO:0000313" key="2">
    <source>
        <dbReference type="EMBL" id="AES71284.2"/>
    </source>
</evidence>
<proteinExistence type="predicted"/>